<dbReference type="InterPro" id="IPR012919">
    <property type="entry name" value="SUN_dom"/>
</dbReference>
<sequence length="283" mass="31223">MASPRLASHMFAAPRRAARPQGRPRFTGCSLYLLIVLFVPVLLEAYHRVAPYLGSRFPDPVRCSDVDHPVNHAAFSRGARIIDSLTTPSLPTPIPNLYSSTFANIDVGRQVLGSHGPPSIPEAALGLFDDARALWFFDGEEGQLTVALAKPVLVSALRIHAHGVPRTCWPRHVSVWGLIPSSDAHRANRNLFDWPRSGFPEPLRAPFATTRSSFVKVASPRWVPMGRTENVSMGGNFTDIAISRTTQNFPVTVVSLEFKRNWGERFTCFSGLAVYDSLDESSM</sequence>
<name>J0CQN7_AURST</name>
<evidence type="ECO:0000313" key="2">
    <source>
        <dbReference type="EMBL" id="EJD32524.1"/>
    </source>
</evidence>
<feature type="domain" description="SUN" evidence="1">
    <location>
        <begin position="78"/>
        <end position="279"/>
    </location>
</feature>
<dbReference type="Gene3D" id="2.60.120.260">
    <property type="entry name" value="Galactose-binding domain-like"/>
    <property type="match status" value="1"/>
</dbReference>
<evidence type="ECO:0000313" key="3">
    <source>
        <dbReference type="Proteomes" id="UP000006514"/>
    </source>
</evidence>
<dbReference type="EMBL" id="JH688887">
    <property type="protein sequence ID" value="EJD32524.1"/>
    <property type="molecule type" value="Genomic_DNA"/>
</dbReference>
<evidence type="ECO:0000259" key="1">
    <source>
        <dbReference type="PROSITE" id="PS51469"/>
    </source>
</evidence>
<proteinExistence type="predicted"/>
<dbReference type="InParanoid" id="J0CQN7"/>
<reference evidence="3" key="1">
    <citation type="journal article" date="2012" name="Science">
        <title>The Paleozoic origin of enzymatic lignin decomposition reconstructed from 31 fungal genomes.</title>
        <authorList>
            <person name="Floudas D."/>
            <person name="Binder M."/>
            <person name="Riley R."/>
            <person name="Barry K."/>
            <person name="Blanchette R.A."/>
            <person name="Henrissat B."/>
            <person name="Martinez A.T."/>
            <person name="Otillar R."/>
            <person name="Spatafora J.W."/>
            <person name="Yadav J.S."/>
            <person name="Aerts A."/>
            <person name="Benoit I."/>
            <person name="Boyd A."/>
            <person name="Carlson A."/>
            <person name="Copeland A."/>
            <person name="Coutinho P.M."/>
            <person name="de Vries R.P."/>
            <person name="Ferreira P."/>
            <person name="Findley K."/>
            <person name="Foster B."/>
            <person name="Gaskell J."/>
            <person name="Glotzer D."/>
            <person name="Gorecki P."/>
            <person name="Heitman J."/>
            <person name="Hesse C."/>
            <person name="Hori C."/>
            <person name="Igarashi K."/>
            <person name="Jurgens J.A."/>
            <person name="Kallen N."/>
            <person name="Kersten P."/>
            <person name="Kohler A."/>
            <person name="Kuees U."/>
            <person name="Kumar T.K.A."/>
            <person name="Kuo A."/>
            <person name="LaButti K."/>
            <person name="Larrondo L.F."/>
            <person name="Lindquist E."/>
            <person name="Ling A."/>
            <person name="Lombard V."/>
            <person name="Lucas S."/>
            <person name="Lundell T."/>
            <person name="Martin R."/>
            <person name="McLaughlin D.J."/>
            <person name="Morgenstern I."/>
            <person name="Morin E."/>
            <person name="Murat C."/>
            <person name="Nagy L.G."/>
            <person name="Nolan M."/>
            <person name="Ohm R.A."/>
            <person name="Patyshakuliyeva A."/>
            <person name="Rokas A."/>
            <person name="Ruiz-Duenas F.J."/>
            <person name="Sabat G."/>
            <person name="Salamov A."/>
            <person name="Samejima M."/>
            <person name="Schmutz J."/>
            <person name="Slot J.C."/>
            <person name="St John F."/>
            <person name="Stenlid J."/>
            <person name="Sun H."/>
            <person name="Sun S."/>
            <person name="Syed K."/>
            <person name="Tsang A."/>
            <person name="Wiebenga A."/>
            <person name="Young D."/>
            <person name="Pisabarro A."/>
            <person name="Eastwood D.C."/>
            <person name="Martin F."/>
            <person name="Cullen D."/>
            <person name="Grigoriev I.V."/>
            <person name="Hibbett D.S."/>
        </authorList>
    </citation>
    <scope>NUCLEOTIDE SEQUENCE [LARGE SCALE GENOMIC DNA]</scope>
    <source>
        <strain evidence="3">TFB10046</strain>
    </source>
</reference>
<organism evidence="2 3">
    <name type="scientific">Auricularia subglabra (strain TFB-10046 / SS5)</name>
    <name type="common">White-rot fungus</name>
    <name type="synonym">Auricularia delicata (strain TFB10046)</name>
    <dbReference type="NCBI Taxonomy" id="717982"/>
    <lineage>
        <taxon>Eukaryota</taxon>
        <taxon>Fungi</taxon>
        <taxon>Dikarya</taxon>
        <taxon>Basidiomycota</taxon>
        <taxon>Agaricomycotina</taxon>
        <taxon>Agaricomycetes</taxon>
        <taxon>Auriculariales</taxon>
        <taxon>Auriculariaceae</taxon>
        <taxon>Auricularia</taxon>
    </lineage>
</organism>
<protein>
    <recommendedName>
        <fullName evidence="1">SUN domain-containing protein</fullName>
    </recommendedName>
</protein>
<dbReference type="AlphaFoldDB" id="J0CQN7"/>
<gene>
    <name evidence="2" type="ORF">AURDEDRAFT_178393</name>
</gene>
<dbReference type="PROSITE" id="PS51469">
    <property type="entry name" value="SUN"/>
    <property type="match status" value="1"/>
</dbReference>
<keyword evidence="3" id="KW-1185">Reference proteome</keyword>
<dbReference type="KEGG" id="adl:AURDEDRAFT_178393"/>
<accession>J0CQN7</accession>
<dbReference type="OrthoDB" id="342281at2759"/>
<dbReference type="Proteomes" id="UP000006514">
    <property type="component" value="Unassembled WGS sequence"/>
</dbReference>